<proteinExistence type="predicted"/>
<keyword evidence="5" id="KW-1185">Reference proteome</keyword>
<name>A0A6L5Z4S7_9RHOB</name>
<evidence type="ECO:0000313" key="4">
    <source>
        <dbReference type="EMBL" id="MSU91571.1"/>
    </source>
</evidence>
<evidence type="ECO:0000256" key="1">
    <source>
        <dbReference type="PROSITE-ProRule" id="PRU00169"/>
    </source>
</evidence>
<evidence type="ECO:0000313" key="5">
    <source>
        <dbReference type="Proteomes" id="UP000474957"/>
    </source>
</evidence>
<organism evidence="4 5">
    <name type="scientific">Halovulum marinum</name>
    <dbReference type="NCBI Taxonomy" id="2662447"/>
    <lineage>
        <taxon>Bacteria</taxon>
        <taxon>Pseudomonadati</taxon>
        <taxon>Pseudomonadota</taxon>
        <taxon>Alphaproteobacteria</taxon>
        <taxon>Rhodobacterales</taxon>
        <taxon>Paracoccaceae</taxon>
        <taxon>Halovulum</taxon>
    </lineage>
</organism>
<reference evidence="4 5" key="1">
    <citation type="submission" date="2019-10" db="EMBL/GenBank/DDBJ databases">
        <title>Cognatihalovulum marinum gen. nov. sp. nov., a new member of the family Rhodobacteraceae isolated from deep seawater of the Northwest Indian Ocean.</title>
        <authorList>
            <person name="Ruan C."/>
            <person name="Wang J."/>
            <person name="Zheng X."/>
            <person name="Song L."/>
            <person name="Zhu Y."/>
            <person name="Huang Y."/>
            <person name="Lu Z."/>
            <person name="Du W."/>
            <person name="Huang L."/>
            <person name="Dai X."/>
        </authorList>
    </citation>
    <scope>NUCLEOTIDE SEQUENCE [LARGE SCALE GENOMIC DNA]</scope>
    <source>
        <strain evidence="4 5">2CG4</strain>
    </source>
</reference>
<feature type="domain" description="Response regulatory" evidence="3">
    <location>
        <begin position="104"/>
        <end position="214"/>
    </location>
</feature>
<dbReference type="Gene3D" id="3.40.50.2300">
    <property type="match status" value="1"/>
</dbReference>
<gene>
    <name evidence="4" type="ORF">GE300_18485</name>
</gene>
<dbReference type="Proteomes" id="UP000474957">
    <property type="component" value="Unassembled WGS sequence"/>
</dbReference>
<dbReference type="AlphaFoldDB" id="A0A6L5Z4S7"/>
<dbReference type="EMBL" id="WIND01000021">
    <property type="protein sequence ID" value="MSU91571.1"/>
    <property type="molecule type" value="Genomic_DNA"/>
</dbReference>
<evidence type="ECO:0000259" key="3">
    <source>
        <dbReference type="PROSITE" id="PS50110"/>
    </source>
</evidence>
<dbReference type="RefSeq" id="WP_154448850.1">
    <property type="nucleotide sequence ID" value="NZ_WIND01000021.1"/>
</dbReference>
<evidence type="ECO:0000256" key="2">
    <source>
        <dbReference type="SAM" id="MobiDB-lite"/>
    </source>
</evidence>
<dbReference type="SUPFAM" id="SSF52172">
    <property type="entry name" value="CheY-like"/>
    <property type="match status" value="1"/>
</dbReference>
<dbReference type="InterPro" id="IPR011006">
    <property type="entry name" value="CheY-like_superfamily"/>
</dbReference>
<dbReference type="PROSITE" id="PS50110">
    <property type="entry name" value="RESPONSE_REGULATORY"/>
    <property type="match status" value="1"/>
</dbReference>
<sequence length="251" mass="27454">MMRFDSKFAARSESDAISVRHALEPSRNGPANEKFLQDCLTVFLDLGLTPHEMSRLSGFPLNAIRQGLTRREGARCPPRPAEIRPRPVQFAARRIDPGRQDRTRILLAEKDIVVANDLACEIAQHGAARVEVVHSLSAAMNRIAGTAPDLAVLNVQLQDELSYPAARRLVALGIPFVFWTSFDDAEILSEFRDVPRLSKPQNTKIVAECINGFVKFLAQGPVPPGRSGANIHAAPCGPARRIVGTGRPPRG</sequence>
<protein>
    <recommendedName>
        <fullName evidence="3">Response regulatory domain-containing protein</fullName>
    </recommendedName>
</protein>
<comment type="caution">
    <text evidence="1">Lacks conserved residue(s) required for the propagation of feature annotation.</text>
</comment>
<comment type="caution">
    <text evidence="4">The sequence shown here is derived from an EMBL/GenBank/DDBJ whole genome shotgun (WGS) entry which is preliminary data.</text>
</comment>
<dbReference type="InterPro" id="IPR001789">
    <property type="entry name" value="Sig_transdc_resp-reg_receiver"/>
</dbReference>
<feature type="region of interest" description="Disordered" evidence="2">
    <location>
        <begin position="230"/>
        <end position="251"/>
    </location>
</feature>
<accession>A0A6L5Z4S7</accession>
<dbReference type="GO" id="GO:0000160">
    <property type="term" value="P:phosphorelay signal transduction system"/>
    <property type="evidence" value="ECO:0007669"/>
    <property type="project" value="InterPro"/>
</dbReference>